<dbReference type="InParanoid" id="A0A165DZ20"/>
<keyword evidence="1" id="KW-0092">Biotin</keyword>
<dbReference type="EMBL" id="KV426179">
    <property type="protein sequence ID" value="KZV85708.1"/>
    <property type="molecule type" value="Genomic_DNA"/>
</dbReference>
<dbReference type="Gene3D" id="2.40.50.100">
    <property type="match status" value="1"/>
</dbReference>
<reference evidence="3 4" key="1">
    <citation type="journal article" date="2016" name="Mol. Biol. Evol.">
        <title>Comparative Genomics of Early-Diverging Mushroom-Forming Fungi Provides Insights into the Origins of Lignocellulose Decay Capabilities.</title>
        <authorList>
            <person name="Nagy L.G."/>
            <person name="Riley R."/>
            <person name="Tritt A."/>
            <person name="Adam C."/>
            <person name="Daum C."/>
            <person name="Floudas D."/>
            <person name="Sun H."/>
            <person name="Yadav J.S."/>
            <person name="Pangilinan J."/>
            <person name="Larsson K.H."/>
            <person name="Matsuura K."/>
            <person name="Barry K."/>
            <person name="Labutti K."/>
            <person name="Kuo R."/>
            <person name="Ohm R.A."/>
            <person name="Bhattacharya S.S."/>
            <person name="Shirouzu T."/>
            <person name="Yoshinaga Y."/>
            <person name="Martin F.M."/>
            <person name="Grigoriev I.V."/>
            <person name="Hibbett D.S."/>
        </authorList>
    </citation>
    <scope>NUCLEOTIDE SEQUENCE [LARGE SCALE GENOMIC DNA]</scope>
    <source>
        <strain evidence="3 4">HHB12029</strain>
    </source>
</reference>
<proteinExistence type="predicted"/>
<dbReference type="PANTHER" id="PTHR45266">
    <property type="entry name" value="OXALOACETATE DECARBOXYLASE ALPHA CHAIN"/>
    <property type="match status" value="1"/>
</dbReference>
<evidence type="ECO:0000313" key="3">
    <source>
        <dbReference type="EMBL" id="KZV85708.1"/>
    </source>
</evidence>
<keyword evidence="4" id="KW-1185">Reference proteome</keyword>
<dbReference type="SUPFAM" id="SSF51230">
    <property type="entry name" value="Single hybrid motif"/>
    <property type="match status" value="1"/>
</dbReference>
<dbReference type="STRING" id="1314781.A0A165DZ20"/>
<gene>
    <name evidence="3" type="ORF">EXIGLDRAFT_725567</name>
</gene>
<dbReference type="Pfam" id="PF00364">
    <property type="entry name" value="Biotin_lipoyl"/>
    <property type="match status" value="1"/>
</dbReference>
<dbReference type="PANTHER" id="PTHR45266:SF3">
    <property type="entry name" value="OXALOACETATE DECARBOXYLASE ALPHA CHAIN"/>
    <property type="match status" value="1"/>
</dbReference>
<dbReference type="InterPro" id="IPR011053">
    <property type="entry name" value="Single_hybrid_motif"/>
</dbReference>
<organism evidence="3 4">
    <name type="scientific">Exidia glandulosa HHB12029</name>
    <dbReference type="NCBI Taxonomy" id="1314781"/>
    <lineage>
        <taxon>Eukaryota</taxon>
        <taxon>Fungi</taxon>
        <taxon>Dikarya</taxon>
        <taxon>Basidiomycota</taxon>
        <taxon>Agaricomycotina</taxon>
        <taxon>Agaricomycetes</taxon>
        <taxon>Auriculariales</taxon>
        <taxon>Exidiaceae</taxon>
        <taxon>Exidia</taxon>
    </lineage>
</organism>
<sequence>MSSHQVSAPITGVVRLKVKVGDVVKKGDVLCTQSLAKTEANVVAPSGGTVKKLAVSEGQSVAQGGLIAEISG</sequence>
<dbReference type="InterPro" id="IPR050709">
    <property type="entry name" value="Biotin_Carboxyl_Carrier/Decarb"/>
</dbReference>
<dbReference type="PROSITE" id="PS50968">
    <property type="entry name" value="BIOTINYL_LIPOYL"/>
    <property type="match status" value="1"/>
</dbReference>
<evidence type="ECO:0000313" key="4">
    <source>
        <dbReference type="Proteomes" id="UP000077266"/>
    </source>
</evidence>
<dbReference type="AlphaFoldDB" id="A0A165DZ20"/>
<protein>
    <recommendedName>
        <fullName evidence="2">Lipoyl-binding domain-containing protein</fullName>
    </recommendedName>
</protein>
<feature type="domain" description="Lipoyl-binding" evidence="2">
    <location>
        <begin position="1"/>
        <end position="71"/>
    </location>
</feature>
<dbReference type="InterPro" id="IPR000089">
    <property type="entry name" value="Biotin_lipoyl"/>
</dbReference>
<evidence type="ECO:0000256" key="1">
    <source>
        <dbReference type="ARBA" id="ARBA00023267"/>
    </source>
</evidence>
<accession>A0A165DZ20</accession>
<evidence type="ECO:0000259" key="2">
    <source>
        <dbReference type="PROSITE" id="PS50968"/>
    </source>
</evidence>
<dbReference type="Proteomes" id="UP000077266">
    <property type="component" value="Unassembled WGS sequence"/>
</dbReference>
<name>A0A165DZ20_EXIGL</name>